<dbReference type="Gene3D" id="1.10.10.10">
    <property type="entry name" value="Winged helix-like DNA-binding domain superfamily/Winged helix DNA-binding domain"/>
    <property type="match status" value="1"/>
</dbReference>
<name>A0A852VJX6_9BACT</name>
<evidence type="ECO:0000256" key="2">
    <source>
        <dbReference type="ARBA" id="ARBA00023125"/>
    </source>
</evidence>
<dbReference type="PROSITE" id="PS50987">
    <property type="entry name" value="HTH_ARSR_2"/>
    <property type="match status" value="1"/>
</dbReference>
<organism evidence="5 6">
    <name type="scientific">Tunturiibacter lichenicola</name>
    <dbReference type="NCBI Taxonomy" id="2051959"/>
    <lineage>
        <taxon>Bacteria</taxon>
        <taxon>Pseudomonadati</taxon>
        <taxon>Acidobacteriota</taxon>
        <taxon>Terriglobia</taxon>
        <taxon>Terriglobales</taxon>
        <taxon>Acidobacteriaceae</taxon>
        <taxon>Tunturiibacter</taxon>
    </lineage>
</organism>
<evidence type="ECO:0000259" key="4">
    <source>
        <dbReference type="PROSITE" id="PS50987"/>
    </source>
</evidence>
<dbReference type="PANTHER" id="PTHR33154:SF33">
    <property type="entry name" value="TRANSCRIPTIONAL REPRESSOR SDPR"/>
    <property type="match status" value="1"/>
</dbReference>
<sequence>MTTEDQVFRAIAHPARRAMLSILALSDRSVKELTNEFAMSQPAVSQHLKELKEAHLVCSNRVGLEQKYRLTPKPLRYIIEWSAQYRTLIDPAGHSWSFVSVPAATQVTARKRRQSHGS</sequence>
<keyword evidence="1" id="KW-0805">Transcription regulation</keyword>
<dbReference type="NCBIfam" id="NF033788">
    <property type="entry name" value="HTH_metalloreg"/>
    <property type="match status" value="1"/>
</dbReference>
<dbReference type="GO" id="GO:0003700">
    <property type="term" value="F:DNA-binding transcription factor activity"/>
    <property type="evidence" value="ECO:0007669"/>
    <property type="project" value="InterPro"/>
</dbReference>
<dbReference type="InterPro" id="IPR036390">
    <property type="entry name" value="WH_DNA-bd_sf"/>
</dbReference>
<dbReference type="Proteomes" id="UP000564385">
    <property type="component" value="Unassembled WGS sequence"/>
</dbReference>
<dbReference type="PRINTS" id="PR00778">
    <property type="entry name" value="HTHARSR"/>
</dbReference>
<reference evidence="5 6" key="1">
    <citation type="submission" date="2020-07" db="EMBL/GenBank/DDBJ databases">
        <title>Genomic Encyclopedia of Type Strains, Phase IV (KMG-V): Genome sequencing to study the core and pangenomes of soil and plant-associated prokaryotes.</title>
        <authorList>
            <person name="Whitman W."/>
        </authorList>
    </citation>
    <scope>NUCLEOTIDE SEQUENCE [LARGE SCALE GENOMIC DNA]</scope>
    <source>
        <strain evidence="5 6">M8UP22</strain>
    </source>
</reference>
<dbReference type="InterPro" id="IPR051081">
    <property type="entry name" value="HTH_MetalResp_TranReg"/>
</dbReference>
<protein>
    <submittedName>
        <fullName evidence="5">DNA-binding transcriptional ArsR family regulator</fullName>
    </submittedName>
</protein>
<keyword evidence="2 5" id="KW-0238">DNA-binding</keyword>
<evidence type="ECO:0000256" key="1">
    <source>
        <dbReference type="ARBA" id="ARBA00023015"/>
    </source>
</evidence>
<dbReference type="SUPFAM" id="SSF46785">
    <property type="entry name" value="Winged helix' DNA-binding domain"/>
    <property type="match status" value="1"/>
</dbReference>
<dbReference type="PANTHER" id="PTHR33154">
    <property type="entry name" value="TRANSCRIPTIONAL REGULATOR, ARSR FAMILY"/>
    <property type="match status" value="1"/>
</dbReference>
<dbReference type="AlphaFoldDB" id="A0A852VJX6"/>
<comment type="caution">
    <text evidence="5">The sequence shown here is derived from an EMBL/GenBank/DDBJ whole genome shotgun (WGS) entry which is preliminary data.</text>
</comment>
<dbReference type="InterPro" id="IPR036388">
    <property type="entry name" value="WH-like_DNA-bd_sf"/>
</dbReference>
<evidence type="ECO:0000256" key="3">
    <source>
        <dbReference type="ARBA" id="ARBA00023163"/>
    </source>
</evidence>
<dbReference type="EMBL" id="JACCCU010000003">
    <property type="protein sequence ID" value="NYF91940.1"/>
    <property type="molecule type" value="Genomic_DNA"/>
</dbReference>
<dbReference type="InterPro" id="IPR011991">
    <property type="entry name" value="ArsR-like_HTH"/>
</dbReference>
<proteinExistence type="predicted"/>
<gene>
    <name evidence="5" type="ORF">HDF08_004059</name>
</gene>
<dbReference type="CDD" id="cd00090">
    <property type="entry name" value="HTH_ARSR"/>
    <property type="match status" value="1"/>
</dbReference>
<dbReference type="SMART" id="SM00418">
    <property type="entry name" value="HTH_ARSR"/>
    <property type="match status" value="1"/>
</dbReference>
<dbReference type="GO" id="GO:0003677">
    <property type="term" value="F:DNA binding"/>
    <property type="evidence" value="ECO:0007669"/>
    <property type="project" value="UniProtKB-KW"/>
</dbReference>
<keyword evidence="3" id="KW-0804">Transcription</keyword>
<evidence type="ECO:0000313" key="5">
    <source>
        <dbReference type="EMBL" id="NYF91940.1"/>
    </source>
</evidence>
<dbReference type="Pfam" id="PF01022">
    <property type="entry name" value="HTH_5"/>
    <property type="match status" value="1"/>
</dbReference>
<evidence type="ECO:0000313" key="6">
    <source>
        <dbReference type="Proteomes" id="UP000564385"/>
    </source>
</evidence>
<accession>A0A852VJX6</accession>
<dbReference type="InterPro" id="IPR001845">
    <property type="entry name" value="HTH_ArsR_DNA-bd_dom"/>
</dbReference>
<feature type="domain" description="HTH arsR-type" evidence="4">
    <location>
        <begin position="1"/>
        <end position="90"/>
    </location>
</feature>